<keyword evidence="3 6" id="KW-0378">Hydrolase</keyword>
<feature type="domain" description="Peptidase S9 prolyl oligopeptidase catalytic" evidence="7">
    <location>
        <begin position="236"/>
        <end position="451"/>
    </location>
</feature>
<feature type="domain" description="Peptidase S9A N-terminal" evidence="8">
    <location>
        <begin position="11"/>
        <end position="133"/>
    </location>
</feature>
<dbReference type="SUPFAM" id="SSF50993">
    <property type="entry name" value="Peptidase/esterase 'gauge' domain"/>
    <property type="match status" value="1"/>
</dbReference>
<comment type="function">
    <text evidence="5">Serine peptidase whose precise substrate specificity remains unclear. Does not cleave peptides after a arginine or lysine residue. Regulates trans-Golgi network morphology and sorting by regulating the membrane binding of the AP-1 complex. May play a role in the regulation of synaptic vesicle exocytosis.</text>
</comment>
<sequence>MPDGQWSGEDYYLVRCRVEDIESAKWENVILPDKDTSLCDMDIFNGHLVLFLNKKGLPLLCSVDLPIQIDIKHRIYIQDLKPWYFPLPSNVCSSVPGSNHDFLNTVYRVVLSSPVMPDVIVDYDMSRHTYSIVHQEEVIWDSVGKSYTQSFELNKNEVQEVHSDKKESPANSGSQIWNDFSRVFCCQREEVISHDGVRVPLTIVFSRESWRKGLSPGLLVGYGAYGEDLDKSWCSDRLSLLERGWVVAFADVRGGGGGGDSSWHKSGRGLNKHNSIFDFVSCGNYLVNEGYVQRDQLGAIGWSAGSLLIGAAMNMYPQLFRAAILKVPFLDVCNTLLDPSLPLTILDYEEFGNPQIQSNFDSILSYSPYDNIPQGICFPSVLVTAAINDSRVGVWEGAKWVAKVRDSTCSNCSRAVIMKTSMIGGHFGEGGHYGQCDETAYEYAFLMKAFGILKE</sequence>
<evidence type="ECO:0000313" key="9">
    <source>
        <dbReference type="EMBL" id="KAK7275036.1"/>
    </source>
</evidence>
<evidence type="ECO:0000256" key="6">
    <source>
        <dbReference type="RuleBase" id="RU368024"/>
    </source>
</evidence>
<name>A0AAN9IJL3_CROPI</name>
<evidence type="ECO:0000259" key="7">
    <source>
        <dbReference type="Pfam" id="PF00326"/>
    </source>
</evidence>
<dbReference type="GO" id="GO:0006508">
    <property type="term" value="P:proteolysis"/>
    <property type="evidence" value="ECO:0007669"/>
    <property type="project" value="UniProtKB-KW"/>
</dbReference>
<dbReference type="Gene3D" id="2.130.10.120">
    <property type="entry name" value="Prolyl oligopeptidase, N-terminal domain"/>
    <property type="match status" value="1"/>
</dbReference>
<dbReference type="InterPro" id="IPR023302">
    <property type="entry name" value="Pept_S9A_N"/>
</dbReference>
<dbReference type="Gene3D" id="3.40.50.1820">
    <property type="entry name" value="alpha/beta hydrolase"/>
    <property type="match status" value="1"/>
</dbReference>
<evidence type="ECO:0000313" key="10">
    <source>
        <dbReference type="Proteomes" id="UP001372338"/>
    </source>
</evidence>
<dbReference type="AlphaFoldDB" id="A0AAN9IJL3"/>
<organism evidence="9 10">
    <name type="scientific">Crotalaria pallida</name>
    <name type="common">Smooth rattlebox</name>
    <name type="synonym">Crotalaria striata</name>
    <dbReference type="NCBI Taxonomy" id="3830"/>
    <lineage>
        <taxon>Eukaryota</taxon>
        <taxon>Viridiplantae</taxon>
        <taxon>Streptophyta</taxon>
        <taxon>Embryophyta</taxon>
        <taxon>Tracheophyta</taxon>
        <taxon>Spermatophyta</taxon>
        <taxon>Magnoliopsida</taxon>
        <taxon>eudicotyledons</taxon>
        <taxon>Gunneridae</taxon>
        <taxon>Pentapetalae</taxon>
        <taxon>rosids</taxon>
        <taxon>fabids</taxon>
        <taxon>Fabales</taxon>
        <taxon>Fabaceae</taxon>
        <taxon>Papilionoideae</taxon>
        <taxon>50 kb inversion clade</taxon>
        <taxon>genistoids sensu lato</taxon>
        <taxon>core genistoids</taxon>
        <taxon>Crotalarieae</taxon>
        <taxon>Crotalaria</taxon>
    </lineage>
</organism>
<dbReference type="PRINTS" id="PR00862">
    <property type="entry name" value="PROLIGOPTASE"/>
</dbReference>
<gene>
    <name evidence="9" type="ORF">RIF29_16142</name>
</gene>
<dbReference type="GO" id="GO:0004252">
    <property type="term" value="F:serine-type endopeptidase activity"/>
    <property type="evidence" value="ECO:0007669"/>
    <property type="project" value="UniProtKB-UniRule"/>
</dbReference>
<keyword evidence="4 6" id="KW-0720">Serine protease</keyword>
<evidence type="ECO:0000259" key="8">
    <source>
        <dbReference type="Pfam" id="PF02897"/>
    </source>
</evidence>
<proteinExistence type="inferred from homology"/>
<keyword evidence="2 6" id="KW-0645">Protease</keyword>
<dbReference type="Pfam" id="PF00326">
    <property type="entry name" value="Peptidase_S9"/>
    <property type="match status" value="1"/>
</dbReference>
<reference evidence="9 10" key="1">
    <citation type="submission" date="2024-01" db="EMBL/GenBank/DDBJ databases">
        <title>The genomes of 5 underutilized Papilionoideae crops provide insights into root nodulation and disease resistanc.</title>
        <authorList>
            <person name="Yuan L."/>
        </authorList>
    </citation>
    <scope>NUCLEOTIDE SEQUENCE [LARGE SCALE GENOMIC DNA]</scope>
    <source>
        <strain evidence="9">ZHUSHIDOU_FW_LH</strain>
        <tissue evidence="9">Leaf</tissue>
    </source>
</reference>
<evidence type="ECO:0000256" key="1">
    <source>
        <dbReference type="ARBA" id="ARBA00005228"/>
    </source>
</evidence>
<dbReference type="PANTHER" id="PTHR11757:SF12">
    <property type="entry name" value="PROLYL ENDOPEPTIDASE"/>
    <property type="match status" value="1"/>
</dbReference>
<accession>A0AAN9IJL3</accession>
<dbReference type="InterPro" id="IPR001375">
    <property type="entry name" value="Peptidase_S9_cat"/>
</dbReference>
<evidence type="ECO:0000256" key="3">
    <source>
        <dbReference type="ARBA" id="ARBA00022801"/>
    </source>
</evidence>
<evidence type="ECO:0000256" key="4">
    <source>
        <dbReference type="ARBA" id="ARBA00022825"/>
    </source>
</evidence>
<keyword evidence="10" id="KW-1185">Reference proteome</keyword>
<evidence type="ECO:0000256" key="5">
    <source>
        <dbReference type="ARBA" id="ARBA00045448"/>
    </source>
</evidence>
<dbReference type="PANTHER" id="PTHR11757">
    <property type="entry name" value="PROTEASE FAMILY S9A OLIGOPEPTIDASE"/>
    <property type="match status" value="1"/>
</dbReference>
<dbReference type="Proteomes" id="UP001372338">
    <property type="component" value="Unassembled WGS sequence"/>
</dbReference>
<dbReference type="EC" id="3.4.21.-" evidence="6"/>
<evidence type="ECO:0000256" key="2">
    <source>
        <dbReference type="ARBA" id="ARBA00022670"/>
    </source>
</evidence>
<dbReference type="Pfam" id="PF02897">
    <property type="entry name" value="Peptidase_S9_N"/>
    <property type="match status" value="1"/>
</dbReference>
<dbReference type="SUPFAM" id="SSF53474">
    <property type="entry name" value="alpha/beta-Hydrolases"/>
    <property type="match status" value="1"/>
</dbReference>
<dbReference type="InterPro" id="IPR029058">
    <property type="entry name" value="AB_hydrolase_fold"/>
</dbReference>
<protein>
    <recommendedName>
        <fullName evidence="6">Prolyl endopeptidase</fullName>
        <ecNumber evidence="6">3.4.21.-</ecNumber>
    </recommendedName>
</protein>
<dbReference type="EMBL" id="JAYWIO010000003">
    <property type="protein sequence ID" value="KAK7275036.1"/>
    <property type="molecule type" value="Genomic_DNA"/>
</dbReference>
<dbReference type="GO" id="GO:0009507">
    <property type="term" value="C:chloroplast"/>
    <property type="evidence" value="ECO:0007669"/>
    <property type="project" value="TreeGrafter"/>
</dbReference>
<comment type="similarity">
    <text evidence="1 6">Belongs to the peptidase S9A family.</text>
</comment>
<dbReference type="InterPro" id="IPR051543">
    <property type="entry name" value="Serine_Peptidase_S9A"/>
</dbReference>
<dbReference type="InterPro" id="IPR002470">
    <property type="entry name" value="Peptidase_S9A"/>
</dbReference>
<comment type="caution">
    <text evidence="9">The sequence shown here is derived from an EMBL/GenBank/DDBJ whole genome shotgun (WGS) entry which is preliminary data.</text>
</comment>